<name>A0ABW7TJ97_9NOCA</name>
<gene>
    <name evidence="3" type="ORF">ACH4WX_10295</name>
</gene>
<dbReference type="RefSeq" id="WP_051157244.1">
    <property type="nucleotide sequence ID" value="NZ_JBIRUQ010000002.1"/>
</dbReference>
<dbReference type="GeneID" id="93504243"/>
<reference evidence="3 4" key="1">
    <citation type="submission" date="2024-10" db="EMBL/GenBank/DDBJ databases">
        <title>The Natural Products Discovery Center: Release of the First 8490 Sequenced Strains for Exploring Actinobacteria Biosynthetic Diversity.</title>
        <authorList>
            <person name="Kalkreuter E."/>
            <person name="Kautsar S.A."/>
            <person name="Yang D."/>
            <person name="Bader C.D."/>
            <person name="Teijaro C.N."/>
            <person name="Fluegel L."/>
            <person name="Davis C.M."/>
            <person name="Simpson J.R."/>
            <person name="Lauterbach L."/>
            <person name="Steele A.D."/>
            <person name="Gui C."/>
            <person name="Meng S."/>
            <person name="Li G."/>
            <person name="Viehrig K."/>
            <person name="Ye F."/>
            <person name="Su P."/>
            <person name="Kiefer A.F."/>
            <person name="Nichols A."/>
            <person name="Cepeda A.J."/>
            <person name="Yan W."/>
            <person name="Fan B."/>
            <person name="Jiang Y."/>
            <person name="Adhikari A."/>
            <person name="Zheng C.-J."/>
            <person name="Schuster L."/>
            <person name="Cowan T.M."/>
            <person name="Smanski M.J."/>
            <person name="Chevrette M.G."/>
            <person name="De Carvalho L.P.S."/>
            <person name="Shen B."/>
        </authorList>
    </citation>
    <scope>NUCLEOTIDE SEQUENCE [LARGE SCALE GENOMIC DNA]</scope>
    <source>
        <strain evidence="3 4">NPDC020568</strain>
    </source>
</reference>
<sequence length="929" mass="99448">MRVLGVDDAEADIVAWGGGKARGLYALGVAGARVPAWLVLSTDVFAEFAAAAGLVSRIDGLARADDLDTALELAGGIRADIAAAGAVFDEAGIRDVVRAAHTRLGGGALAVRSSVVGEDGATDSFAGLFDSYLNIGSDEVCERVRDCWASGFSDRVVRYAFARNRRPVTEIAVLLQRFVAAHASGVLFTRNPASGSVGEVVVSAVYGLGDGLVSGAVDADTVVVDESGAVVERTVGDKDVEYVPASGRGLAVVDVPEPRRTASVLGDEEAALLADRGRGLADALGGPQDFEWAVDGDGLWFLQARPITGVHPLPDSPDRPDTGGGHRGLHLVQNGPAGAAVLRGAGEPVAPGAVRIWDNSNIIESFQGLTSPLTFTVAAGIYGRVYRGYAQSLGVPENQLRQLDSWTPYLLGTFHGRVYYNLLHWYRMVGIAPGYPLNRKVLEAALGVAEPLPDEIAKTLRPFDFGNGVQRGWSRARTTAIYVRRIFGIDAMMREFCTEFYRVYDRYDAMEYRHGEHAYAAYRRVDRDLVLRWGPMMVLDAILLTLTGTMFLLTKAFLPQAPKSLLYALVGPGADIESAEPARAMTDLARRAHADPGLTALLSTTEPEHTYAALRAGGYRDYLAEIDNYLDRYGYRSVDELKLEAPDLREDPAGLFVLLRGALGRIGAPEPAGEPTLDPDAYLDEHLGGLRRLLYDRVRSKTARCAAHRERLRFCRTRAFGMVKRMIRVMGRDLAARGVIADFPDVFYLTVEELHNCYDRVPMPDLADRITARKIARTVDAELVAPARFTTVGPELTDAELAEQGWIPLAETPAAVPGDVLAGTPSAAGVVEGIAVLVDEPRDVAGGILVAYRTDPGWVAALPSASALVIERGSPLTHVAIVARELGVPTVVQVPGAGRKLRTGMRIRVDGAAGTVTVLSGGGHDDGTG</sequence>
<accession>A0ABW7TJ97</accession>
<dbReference type="Gene3D" id="3.30.470.20">
    <property type="entry name" value="ATP-grasp fold, B domain"/>
    <property type="match status" value="1"/>
</dbReference>
<dbReference type="InterPro" id="IPR008279">
    <property type="entry name" value="PEP-util_enz_mobile_dom"/>
</dbReference>
<dbReference type="Pfam" id="PF00391">
    <property type="entry name" value="PEP-utilizers"/>
    <property type="match status" value="1"/>
</dbReference>
<dbReference type="EMBL" id="JBIRUQ010000002">
    <property type="protein sequence ID" value="MFI1461100.1"/>
    <property type="molecule type" value="Genomic_DNA"/>
</dbReference>
<comment type="caution">
    <text evidence="3">The sequence shown here is derived from an EMBL/GenBank/DDBJ whole genome shotgun (WGS) entry which is preliminary data.</text>
</comment>
<evidence type="ECO:0000259" key="2">
    <source>
        <dbReference type="Pfam" id="PF01326"/>
    </source>
</evidence>
<dbReference type="InterPro" id="IPR036637">
    <property type="entry name" value="Phosphohistidine_dom_sf"/>
</dbReference>
<dbReference type="InterPro" id="IPR051549">
    <property type="entry name" value="PEP_Utilizing_Enz"/>
</dbReference>
<dbReference type="Proteomes" id="UP001611263">
    <property type="component" value="Unassembled WGS sequence"/>
</dbReference>
<dbReference type="Gene3D" id="3.50.30.10">
    <property type="entry name" value="Phosphohistidine domain"/>
    <property type="match status" value="1"/>
</dbReference>
<feature type="domain" description="PEP-utilising enzyme mobile" evidence="1">
    <location>
        <begin position="846"/>
        <end position="914"/>
    </location>
</feature>
<evidence type="ECO:0000313" key="4">
    <source>
        <dbReference type="Proteomes" id="UP001611263"/>
    </source>
</evidence>
<dbReference type="PANTHER" id="PTHR43615">
    <property type="entry name" value="PHOSPHOENOLPYRUVATE SYNTHASE-RELATED"/>
    <property type="match status" value="1"/>
</dbReference>
<evidence type="ECO:0000259" key="1">
    <source>
        <dbReference type="Pfam" id="PF00391"/>
    </source>
</evidence>
<dbReference type="SUPFAM" id="SSF52009">
    <property type="entry name" value="Phosphohistidine domain"/>
    <property type="match status" value="1"/>
</dbReference>
<dbReference type="SUPFAM" id="SSF56059">
    <property type="entry name" value="Glutathione synthetase ATP-binding domain-like"/>
    <property type="match status" value="1"/>
</dbReference>
<feature type="domain" description="Pyruvate phosphate dikinase AMP/ATP-binding" evidence="2">
    <location>
        <begin position="18"/>
        <end position="308"/>
    </location>
</feature>
<dbReference type="Gene3D" id="3.30.1490.20">
    <property type="entry name" value="ATP-grasp fold, A domain"/>
    <property type="match status" value="1"/>
</dbReference>
<keyword evidence="4" id="KW-1185">Reference proteome</keyword>
<protein>
    <submittedName>
        <fullName evidence="3">PEP/pyruvate-binding domain-containing protein</fullName>
    </submittedName>
</protein>
<dbReference type="InterPro" id="IPR013815">
    <property type="entry name" value="ATP_grasp_subdomain_1"/>
</dbReference>
<organism evidence="3 4">
    <name type="scientific">Nocardia carnea</name>
    <dbReference type="NCBI Taxonomy" id="37328"/>
    <lineage>
        <taxon>Bacteria</taxon>
        <taxon>Bacillati</taxon>
        <taxon>Actinomycetota</taxon>
        <taxon>Actinomycetes</taxon>
        <taxon>Mycobacteriales</taxon>
        <taxon>Nocardiaceae</taxon>
        <taxon>Nocardia</taxon>
    </lineage>
</organism>
<dbReference type="PANTHER" id="PTHR43615:SF1">
    <property type="entry name" value="PPDK_N DOMAIN-CONTAINING PROTEIN"/>
    <property type="match status" value="1"/>
</dbReference>
<proteinExistence type="predicted"/>
<evidence type="ECO:0000313" key="3">
    <source>
        <dbReference type="EMBL" id="MFI1461100.1"/>
    </source>
</evidence>
<dbReference type="Pfam" id="PF01326">
    <property type="entry name" value="PPDK_N"/>
    <property type="match status" value="1"/>
</dbReference>
<dbReference type="InterPro" id="IPR002192">
    <property type="entry name" value="PPDK_AMP/ATP-bd"/>
</dbReference>